<dbReference type="EMBL" id="MU267955">
    <property type="protein sequence ID" value="KAH7906953.1"/>
    <property type="molecule type" value="Genomic_DNA"/>
</dbReference>
<name>A0ACB8A1N2_9AGAM</name>
<evidence type="ECO:0000313" key="2">
    <source>
        <dbReference type="Proteomes" id="UP000790377"/>
    </source>
</evidence>
<gene>
    <name evidence="1" type="ORF">BJ138DRAFT_1093384</name>
</gene>
<reference evidence="1" key="1">
    <citation type="journal article" date="2021" name="New Phytol.">
        <title>Evolutionary innovations through gain and loss of genes in the ectomycorrhizal Boletales.</title>
        <authorList>
            <person name="Wu G."/>
            <person name="Miyauchi S."/>
            <person name="Morin E."/>
            <person name="Kuo A."/>
            <person name="Drula E."/>
            <person name="Varga T."/>
            <person name="Kohler A."/>
            <person name="Feng B."/>
            <person name="Cao Y."/>
            <person name="Lipzen A."/>
            <person name="Daum C."/>
            <person name="Hundley H."/>
            <person name="Pangilinan J."/>
            <person name="Johnson J."/>
            <person name="Barry K."/>
            <person name="LaButti K."/>
            <person name="Ng V."/>
            <person name="Ahrendt S."/>
            <person name="Min B."/>
            <person name="Choi I.G."/>
            <person name="Park H."/>
            <person name="Plett J.M."/>
            <person name="Magnuson J."/>
            <person name="Spatafora J.W."/>
            <person name="Nagy L.G."/>
            <person name="Henrissat B."/>
            <person name="Grigoriev I.V."/>
            <person name="Yang Z.L."/>
            <person name="Xu J."/>
            <person name="Martin F.M."/>
        </authorList>
    </citation>
    <scope>NUCLEOTIDE SEQUENCE</scope>
    <source>
        <strain evidence="1">ATCC 28755</strain>
    </source>
</reference>
<organism evidence="1 2">
    <name type="scientific">Hygrophoropsis aurantiaca</name>
    <dbReference type="NCBI Taxonomy" id="72124"/>
    <lineage>
        <taxon>Eukaryota</taxon>
        <taxon>Fungi</taxon>
        <taxon>Dikarya</taxon>
        <taxon>Basidiomycota</taxon>
        <taxon>Agaricomycotina</taxon>
        <taxon>Agaricomycetes</taxon>
        <taxon>Agaricomycetidae</taxon>
        <taxon>Boletales</taxon>
        <taxon>Coniophorineae</taxon>
        <taxon>Hygrophoropsidaceae</taxon>
        <taxon>Hygrophoropsis</taxon>
    </lineage>
</organism>
<accession>A0ACB8A1N2</accession>
<evidence type="ECO:0000313" key="1">
    <source>
        <dbReference type="EMBL" id="KAH7906953.1"/>
    </source>
</evidence>
<keyword evidence="2" id="KW-1185">Reference proteome</keyword>
<dbReference type="Proteomes" id="UP000790377">
    <property type="component" value="Unassembled WGS sequence"/>
</dbReference>
<proteinExistence type="predicted"/>
<comment type="caution">
    <text evidence="1">The sequence shown here is derived from an EMBL/GenBank/DDBJ whole genome shotgun (WGS) entry which is preliminary data.</text>
</comment>
<sequence>MAKHTRKRQKTTKLTHEPAQPAPLGAQTALTDEASKDDEERRLESMLFGVPFVPSGKHSKEVVIASDDDADMDAGEGGKELENLLDSDLFFVDDSVIPTTNPVSTLDDPLDISDEEGEDANAEADPEPPSTDIIPETLAENDTDPPAPADLFTKSRKAPAWTDPDDSTVQVSLASNNRLRKLRDAPSEDVVAGREYERRLRRQFEKINPTPEWATNARKKMRKRRRASGAASASGTDGEDDAMDIVPDLLSSTAGISGSRKTKTISQGTLSIERLRDANQSAPAEGEIKSLQFHPSPHVPVLLTASADRRLRLFHIDGLTNPHARTLHVPSLPISNAVFHPNGSSVLMTGPRPFYYTYDLQSGASHRSPRGLWGTTFSNANQDASMEVSAFSPTGDILAVAGRRGHIHLVDWRSGAAQVVGGLKANATVRSLWWSRAGGGELLSMGEDSQVYIWDVGQRKCVKRWQDDGGFGSRGVSGDKSGRYLTIGSTTGLVNVYSANAVVSSGEPKPKPLKTIGNLVTNISTMSFNHDSQLLALASNVKKDQMRTIHLPSLTAFGNWPTTSTPLGHVTAVDFSTDSQYAVIGNNRGRVLLYHLRDFGEFQ</sequence>
<protein>
    <submittedName>
        <fullName evidence="1">WD40-repeat-containing domain protein</fullName>
    </submittedName>
</protein>